<gene>
    <name evidence="1" type="ORF">ACFPOB_18340</name>
</gene>
<comment type="caution">
    <text evidence="1">The sequence shown here is derived from an EMBL/GenBank/DDBJ whole genome shotgun (WGS) entry which is preliminary data.</text>
</comment>
<accession>A0ABW0IV12</accession>
<name>A0ABW0IV12_9HYPH</name>
<reference evidence="2" key="1">
    <citation type="journal article" date="2019" name="Int. J. Syst. Evol. Microbiol.">
        <title>The Global Catalogue of Microorganisms (GCM) 10K type strain sequencing project: providing services to taxonomists for standard genome sequencing and annotation.</title>
        <authorList>
            <consortium name="The Broad Institute Genomics Platform"/>
            <consortium name="The Broad Institute Genome Sequencing Center for Infectious Disease"/>
            <person name="Wu L."/>
            <person name="Ma J."/>
        </authorList>
    </citation>
    <scope>NUCLEOTIDE SEQUENCE [LARGE SCALE GENOMIC DNA]</scope>
    <source>
        <strain evidence="2">NCAIM B.01391</strain>
    </source>
</reference>
<sequence length="234" mass="25169">MTKLSYDVLKATIDSASALEIVGMIHLASRRLQELERIPSNGPAEASTYPSAVTIAAQRVEVGIYLAGSPGLRQRAEAVGKAIYKIGTTTRRSAQDRVDDLSKIRYGGYDTVAGSHRAGFDDYSLIPFKGGARAMPPGLKLRDGCLFVTLPRDLSRGQFECRFRHAIAAHSVLSWAETEEGRTHLLARGKQLTDLPSVTGFAHGIVRAKELYFLPLTKATAVVAEAAAAVCLAA</sequence>
<protein>
    <submittedName>
        <fullName evidence="1">Uncharacterized protein</fullName>
    </submittedName>
</protein>
<dbReference type="RefSeq" id="WP_377799808.1">
    <property type="nucleotide sequence ID" value="NZ_JBHSLW010000029.1"/>
</dbReference>
<evidence type="ECO:0000313" key="1">
    <source>
        <dbReference type="EMBL" id="MFC5421522.1"/>
    </source>
</evidence>
<evidence type="ECO:0000313" key="2">
    <source>
        <dbReference type="Proteomes" id="UP001596053"/>
    </source>
</evidence>
<dbReference type="EMBL" id="JBHSLW010000029">
    <property type="protein sequence ID" value="MFC5421522.1"/>
    <property type="molecule type" value="Genomic_DNA"/>
</dbReference>
<keyword evidence="2" id="KW-1185">Reference proteome</keyword>
<organism evidence="1 2">
    <name type="scientific">Bosea eneae</name>
    <dbReference type="NCBI Taxonomy" id="151454"/>
    <lineage>
        <taxon>Bacteria</taxon>
        <taxon>Pseudomonadati</taxon>
        <taxon>Pseudomonadota</taxon>
        <taxon>Alphaproteobacteria</taxon>
        <taxon>Hyphomicrobiales</taxon>
        <taxon>Boseaceae</taxon>
        <taxon>Bosea</taxon>
    </lineage>
</organism>
<proteinExistence type="predicted"/>
<dbReference type="Proteomes" id="UP001596053">
    <property type="component" value="Unassembled WGS sequence"/>
</dbReference>